<evidence type="ECO:0000313" key="2">
    <source>
        <dbReference type="EMBL" id="MSS78148.1"/>
    </source>
</evidence>
<dbReference type="EMBL" id="VULQ01000007">
    <property type="protein sequence ID" value="MSS78148.1"/>
    <property type="molecule type" value="Genomic_DNA"/>
</dbReference>
<comment type="caution">
    <text evidence="2">The sequence shown here is derived from an EMBL/GenBank/DDBJ whole genome shotgun (WGS) entry which is preliminary data.</text>
</comment>
<dbReference type="SUPFAM" id="SSF55874">
    <property type="entry name" value="ATPase domain of HSP90 chaperone/DNA topoisomerase II/histidine kinase"/>
    <property type="match status" value="1"/>
</dbReference>
<dbReference type="RefSeq" id="WP_154540993.1">
    <property type="nucleotide sequence ID" value="NZ_JAXDSU010000008.1"/>
</dbReference>
<evidence type="ECO:0000259" key="1">
    <source>
        <dbReference type="Pfam" id="PF13581"/>
    </source>
</evidence>
<feature type="domain" description="Histidine kinase/HSP90-like ATPase" evidence="1">
    <location>
        <begin position="9"/>
        <end position="114"/>
    </location>
</feature>
<dbReference type="GO" id="GO:0005524">
    <property type="term" value="F:ATP binding"/>
    <property type="evidence" value="ECO:0007669"/>
    <property type="project" value="UniProtKB-KW"/>
</dbReference>
<dbReference type="InterPro" id="IPR036890">
    <property type="entry name" value="HATPase_C_sf"/>
</dbReference>
<gene>
    <name evidence="2" type="ORF">FYJ26_07010</name>
</gene>
<dbReference type="AlphaFoldDB" id="A0A6N7VFB6"/>
<sequence>MEIIRTIIPTDLKLIKDFRDKLINILIEKSVEDDLIFKIKLILDELIINSYKHGNRCQYDKIIDTIFVLDEDYCLIKVKDEGEGIDYFIENDAFTDHGRGIKLVYSLAEELIIRDNMITALVRRDSRMKLYI</sequence>
<protein>
    <submittedName>
        <fullName evidence="2">ATP-binding protein</fullName>
    </submittedName>
</protein>
<proteinExistence type="predicted"/>
<dbReference type="Pfam" id="PF13581">
    <property type="entry name" value="HATPase_c_2"/>
    <property type="match status" value="1"/>
</dbReference>
<accession>A0A6N7VFB6</accession>
<keyword evidence="2" id="KW-0067">ATP-binding</keyword>
<reference evidence="2 3" key="1">
    <citation type="submission" date="2019-08" db="EMBL/GenBank/DDBJ databases">
        <title>In-depth cultivation of the pig gut microbiome towards novel bacterial diversity and tailored functional studies.</title>
        <authorList>
            <person name="Wylensek D."/>
            <person name="Hitch T.C.A."/>
            <person name="Clavel T."/>
        </authorList>
    </citation>
    <scope>NUCLEOTIDE SEQUENCE [LARGE SCALE GENOMIC DNA]</scope>
    <source>
        <strain evidence="2 3">WCA-380-WT-2B</strain>
    </source>
</reference>
<dbReference type="Gene3D" id="3.30.565.10">
    <property type="entry name" value="Histidine kinase-like ATPase, C-terminal domain"/>
    <property type="match status" value="1"/>
</dbReference>
<evidence type="ECO:0000313" key="3">
    <source>
        <dbReference type="Proteomes" id="UP000441925"/>
    </source>
</evidence>
<dbReference type="Proteomes" id="UP000441925">
    <property type="component" value="Unassembled WGS sequence"/>
</dbReference>
<dbReference type="InterPro" id="IPR003594">
    <property type="entry name" value="HATPase_dom"/>
</dbReference>
<dbReference type="CDD" id="cd16936">
    <property type="entry name" value="HATPase_RsbW-like"/>
    <property type="match status" value="1"/>
</dbReference>
<name>A0A6N7VFB6_9FIRM</name>
<organism evidence="2 3">
    <name type="scientific">Anaerococcus porci</name>
    <dbReference type="NCBI Taxonomy" id="2652269"/>
    <lineage>
        <taxon>Bacteria</taxon>
        <taxon>Bacillati</taxon>
        <taxon>Bacillota</taxon>
        <taxon>Tissierellia</taxon>
        <taxon>Tissierellales</taxon>
        <taxon>Peptoniphilaceae</taxon>
        <taxon>Anaerococcus</taxon>
    </lineage>
</organism>
<keyword evidence="2" id="KW-0547">Nucleotide-binding</keyword>
<keyword evidence="3" id="KW-1185">Reference proteome</keyword>